<name>A0A0K2TSW8_LEPSM</name>
<dbReference type="GO" id="GO:0005737">
    <property type="term" value="C:cytoplasm"/>
    <property type="evidence" value="ECO:0007669"/>
    <property type="project" value="UniProtKB-SubCell"/>
</dbReference>
<dbReference type="PANTHER" id="PTHR24112">
    <property type="entry name" value="LEUCINE-RICH REPEAT, ISOFORM F-RELATED"/>
    <property type="match status" value="1"/>
</dbReference>
<feature type="compositionally biased region" description="Low complexity" evidence="9">
    <location>
        <begin position="1464"/>
        <end position="1476"/>
    </location>
</feature>
<feature type="compositionally biased region" description="Basic and acidic residues" evidence="9">
    <location>
        <begin position="963"/>
        <end position="979"/>
    </location>
</feature>
<dbReference type="InterPro" id="IPR011993">
    <property type="entry name" value="PH-like_dom_sf"/>
</dbReference>
<dbReference type="EMBL" id="HACA01011519">
    <property type="protein sequence ID" value="CDW28880.1"/>
    <property type="molecule type" value="Transcribed_RNA"/>
</dbReference>
<feature type="compositionally biased region" description="Low complexity" evidence="9">
    <location>
        <begin position="905"/>
        <end position="916"/>
    </location>
</feature>
<evidence type="ECO:0000259" key="10">
    <source>
        <dbReference type="Pfam" id="PF16000"/>
    </source>
</evidence>
<dbReference type="Gene3D" id="2.30.29.30">
    <property type="entry name" value="Pleckstrin-homology domain (PH domain)/Phosphotyrosine-binding domain (PTB)"/>
    <property type="match status" value="1"/>
</dbReference>
<dbReference type="SUPFAM" id="SSF52047">
    <property type="entry name" value="RNI-like"/>
    <property type="match status" value="2"/>
</dbReference>
<feature type="compositionally biased region" description="Low complexity" evidence="9">
    <location>
        <begin position="1178"/>
        <end position="1195"/>
    </location>
</feature>
<keyword evidence="6" id="KW-0433">Leucine-rich repeat</keyword>
<dbReference type="InterPro" id="IPR051279">
    <property type="entry name" value="PP1-Reg/Actin-Interact_Protein"/>
</dbReference>
<protein>
    <recommendedName>
        <fullName evidence="13">CARMIL pleckstrin homology domain-containing protein</fullName>
    </recommendedName>
</protein>
<evidence type="ECO:0000256" key="3">
    <source>
        <dbReference type="ARBA" id="ARBA00007298"/>
    </source>
</evidence>
<feature type="domain" description="CARMIL pleckstrin homology" evidence="11">
    <location>
        <begin position="29"/>
        <end position="119"/>
    </location>
</feature>
<evidence type="ECO:0000256" key="1">
    <source>
        <dbReference type="ARBA" id="ARBA00004236"/>
    </source>
</evidence>
<feature type="compositionally biased region" description="Basic and acidic residues" evidence="9">
    <location>
        <begin position="1313"/>
        <end position="1325"/>
    </location>
</feature>
<evidence type="ECO:0000256" key="9">
    <source>
        <dbReference type="SAM" id="MobiDB-lite"/>
    </source>
</evidence>
<feature type="compositionally biased region" description="Basic and acidic residues" evidence="9">
    <location>
        <begin position="1417"/>
        <end position="1427"/>
    </location>
</feature>
<dbReference type="InterPro" id="IPR032675">
    <property type="entry name" value="LRR_dom_sf"/>
</dbReference>
<evidence type="ECO:0000313" key="12">
    <source>
        <dbReference type="EMBL" id="CDW28880.1"/>
    </source>
</evidence>
<dbReference type="Gene3D" id="3.80.10.10">
    <property type="entry name" value="Ribonuclease Inhibitor"/>
    <property type="match status" value="1"/>
</dbReference>
<evidence type="ECO:0000256" key="4">
    <source>
        <dbReference type="ARBA" id="ARBA00022475"/>
    </source>
</evidence>
<reference evidence="12" key="1">
    <citation type="submission" date="2014-05" db="EMBL/GenBank/DDBJ databases">
        <authorList>
            <person name="Chronopoulou M."/>
        </authorList>
    </citation>
    <scope>NUCLEOTIDE SEQUENCE</scope>
    <source>
        <tissue evidence="12">Whole organism</tissue>
    </source>
</reference>
<accession>A0A0K2TSW8</accession>
<feature type="compositionally biased region" description="Polar residues" evidence="9">
    <location>
        <begin position="1430"/>
        <end position="1448"/>
    </location>
</feature>
<evidence type="ECO:0000256" key="5">
    <source>
        <dbReference type="ARBA" id="ARBA00022490"/>
    </source>
</evidence>
<keyword evidence="4" id="KW-1003">Cell membrane</keyword>
<proteinExistence type="inferred from homology"/>
<feature type="compositionally biased region" description="Polar residues" evidence="9">
    <location>
        <begin position="1122"/>
        <end position="1137"/>
    </location>
</feature>
<evidence type="ECO:0008006" key="13">
    <source>
        <dbReference type="Google" id="ProtNLM"/>
    </source>
</evidence>
<feature type="compositionally biased region" description="Low complexity" evidence="9">
    <location>
        <begin position="1067"/>
        <end position="1076"/>
    </location>
</feature>
<evidence type="ECO:0000256" key="8">
    <source>
        <dbReference type="ARBA" id="ARBA00023136"/>
    </source>
</evidence>
<feature type="compositionally biased region" description="Low complexity" evidence="9">
    <location>
        <begin position="1368"/>
        <end position="1383"/>
    </location>
</feature>
<dbReference type="Pfam" id="PF13516">
    <property type="entry name" value="LRR_6"/>
    <property type="match status" value="1"/>
</dbReference>
<comment type="subcellular location">
    <subcellularLocation>
        <location evidence="1">Cell membrane</location>
    </subcellularLocation>
    <subcellularLocation>
        <location evidence="2">Cytoplasm</location>
    </subcellularLocation>
</comment>
<keyword evidence="8" id="KW-0472">Membrane</keyword>
<feature type="compositionally biased region" description="Low complexity" evidence="9">
    <location>
        <begin position="1262"/>
        <end position="1278"/>
    </location>
</feature>
<evidence type="ECO:0000256" key="7">
    <source>
        <dbReference type="ARBA" id="ARBA00022737"/>
    </source>
</evidence>
<feature type="region of interest" description="Disordered" evidence="9">
    <location>
        <begin position="1368"/>
        <end position="1526"/>
    </location>
</feature>
<dbReference type="GO" id="GO:0034315">
    <property type="term" value="P:regulation of Arp2/3 complex-mediated actin nucleation"/>
    <property type="evidence" value="ECO:0007669"/>
    <property type="project" value="TreeGrafter"/>
</dbReference>
<feature type="compositionally biased region" description="Basic and acidic residues" evidence="9">
    <location>
        <begin position="1228"/>
        <end position="1239"/>
    </location>
</feature>
<keyword evidence="5" id="KW-0963">Cytoplasm</keyword>
<dbReference type="InterPro" id="IPR031943">
    <property type="entry name" value="CARMIL_C"/>
</dbReference>
<feature type="region of interest" description="Disordered" evidence="9">
    <location>
        <begin position="1106"/>
        <end position="1325"/>
    </location>
</feature>
<keyword evidence="7" id="KW-0677">Repeat</keyword>
<feature type="region of interest" description="Disordered" evidence="9">
    <location>
        <begin position="897"/>
        <end position="979"/>
    </location>
</feature>
<dbReference type="GO" id="GO:0005886">
    <property type="term" value="C:plasma membrane"/>
    <property type="evidence" value="ECO:0007669"/>
    <property type="project" value="UniProtKB-SubCell"/>
</dbReference>
<dbReference type="GO" id="GO:0016477">
    <property type="term" value="P:cell migration"/>
    <property type="evidence" value="ECO:0007669"/>
    <property type="project" value="TreeGrafter"/>
</dbReference>
<feature type="compositionally biased region" description="Low complexity" evidence="9">
    <location>
        <begin position="1494"/>
        <end position="1505"/>
    </location>
</feature>
<dbReference type="GO" id="GO:0030027">
    <property type="term" value="C:lamellipodium"/>
    <property type="evidence" value="ECO:0007669"/>
    <property type="project" value="TreeGrafter"/>
</dbReference>
<dbReference type="Pfam" id="PF16000">
    <property type="entry name" value="CARMIL_C"/>
    <property type="match status" value="1"/>
</dbReference>
<evidence type="ECO:0000259" key="11">
    <source>
        <dbReference type="Pfam" id="PF17888"/>
    </source>
</evidence>
<dbReference type="PANTHER" id="PTHR24112:SF66">
    <property type="entry name" value="LEUCINE-RICH REPEAT, ISOFORM F"/>
    <property type="match status" value="1"/>
</dbReference>
<organism evidence="12">
    <name type="scientific">Lepeophtheirus salmonis</name>
    <name type="common">Salmon louse</name>
    <name type="synonym">Caligus salmonis</name>
    <dbReference type="NCBI Taxonomy" id="72036"/>
    <lineage>
        <taxon>Eukaryota</taxon>
        <taxon>Metazoa</taxon>
        <taxon>Ecdysozoa</taxon>
        <taxon>Arthropoda</taxon>
        <taxon>Crustacea</taxon>
        <taxon>Multicrustacea</taxon>
        <taxon>Hexanauplia</taxon>
        <taxon>Copepoda</taxon>
        <taxon>Siphonostomatoida</taxon>
        <taxon>Caligidae</taxon>
        <taxon>Lepeophtheirus</taxon>
    </lineage>
</organism>
<feature type="domain" description="CARMIL C-terminal" evidence="10">
    <location>
        <begin position="800"/>
        <end position="1087"/>
    </location>
</feature>
<dbReference type="Pfam" id="PF17888">
    <property type="entry name" value="Carm_PH"/>
    <property type="match status" value="1"/>
</dbReference>
<dbReference type="SMART" id="SM00368">
    <property type="entry name" value="LRR_RI"/>
    <property type="match status" value="7"/>
</dbReference>
<evidence type="ECO:0000256" key="2">
    <source>
        <dbReference type="ARBA" id="ARBA00004496"/>
    </source>
</evidence>
<feature type="compositionally biased region" description="Polar residues" evidence="9">
    <location>
        <begin position="917"/>
        <end position="932"/>
    </location>
</feature>
<feature type="compositionally biased region" description="Polar residues" evidence="9">
    <location>
        <begin position="942"/>
        <end position="958"/>
    </location>
</feature>
<sequence length="1544" mass="167955">MNSGRRSMTRDINESIRLVLGKHIKILHKASAKYELKGGDKVENRVLVLSAHRIFVMTTKVPTRIDQHFHYLELRHIESRRRNSMRWTSESTNKSHHFILEDADPLLCTLFNAVRNVFPGVPVEHVLGPILLSPSDRLRDTLEFKPPDPKTLGPCGGFSSQYACMCDYFGLPFREEVAWDVDTIYFSHDSRELRLQDFEHLDHRDLVCILSALEHNTWFTKLRASLSAGTASSSSSNSSTSGTKLAGDIAERILSVVGKSSSLQELYISGIGARYDFAQKLSGAITTNPRSAFMSFDLSCNFLEDKGVAALSQSVSKLPRGLHHVNLSHCSLSSKGITAFASSLANHRFTASTLTYLNLCGNSMKEAEASHALCSFLAQPNAVAILDISSTDTPLDILFNALVRGCTSSLTHLNLSRNPFSSKKAKDVPEAFKQFFATTLSLQYVNLSHCKLPADALKNLLLGLVCNEATNNVELNLSNNNLGANGAAVLENCIGGVRCLSRLDLSENNIEAEMAGVMNGLTRNKSILSLNISRNMTNVKPKYLSAVMESIVHLLQDEDATLTKLNISDCKLKAEINNVINALGSNQCLQHLDIQGNGMGDVGARLLAKALQINTRLKVIHLDRNNISLQGYSDITYALQSNYAMRHIPFPTYDMIPFMKTHPEKVDSILHRLQELLQRNSSPHQFRNAGQAFRLTQGFILSSTQQILDRVSAATQDNVEAFRKTQVANEESDTESEIIVLRARGYLNDAEKSKHLLSALHEVSSARDEIDTKMRRVSEDLSSFVEDYVRKNLENMIMCAEKQCSQVMSNSDLRTSIRATCAKKCVISSDFVSNIISDQVGLEIHNKINELNLIIANNISDRVIDEVIESMNGISKKILSEIGSKKKKRSLTPDVLKQGVNHGMSSGLPSTRPSSSVDGSNDNLSDAPTNSSHGGGGGSITDIASTKSESSPIHTPQTNKRKSLQDRKLRPKSVTDENNILRHTPDILSSNTIQEEDSVPELPSVSALQHLGKARPKRPKKYAPSRGAIVTHHSSTSSVNAFASNDESFNDGFDKFFYSSSVNSVLSNLSPSSSPSGSPMLEDVPRQGGSFSSVGSTSLIKEQYIDESNSSNKSPLPLHKSPTPTHSSKLSCLASSTLDEDYMPTQPKNSPEKKSSGSSPSVHSITDIFARSKKKSSTESPSSPKLDPDSSSLPSKRPKSSLVCEEPIDEFKSAPSSPPPPVPPADYEVGKKTPEEVARRHGVGLGGNMLAEMKAKQEKRSSVIVPPVVSSSSSSSSSKEPSNNEEKNLFGKVKLRTTGLAGSLTSPTSEFVSDMHKSSYDDQDERLKDLKCIPSSSPPVMGGGGSIVGLRASKFSASPPNVTSCALLTSTPTNTNNNLSNDSVAAKPKPLPKPRPWSIVGVDRKSGELTSVTSGNKDSDSLEKNEEGPCSTTGVQQQGRSYSTSIPKKNSVRDLINNMNKVESGSSSSSSTSTSSNQYENVRRKGNSLPRNSAPPTATTSSSSSVGALDSGRSPNIIKKESTSDDPRILKLEDDFAFEDVMDV</sequence>
<dbReference type="OrthoDB" id="18598at2759"/>
<comment type="similarity">
    <text evidence="3">Belongs to the CARMIL family.</text>
</comment>
<feature type="region of interest" description="Disordered" evidence="9">
    <location>
        <begin position="1067"/>
        <end position="1094"/>
    </location>
</feature>
<dbReference type="InterPro" id="IPR001611">
    <property type="entry name" value="Leu-rich_rpt"/>
</dbReference>
<dbReference type="InterPro" id="IPR041245">
    <property type="entry name" value="CARMIL_PH"/>
</dbReference>
<evidence type="ECO:0000256" key="6">
    <source>
        <dbReference type="ARBA" id="ARBA00022614"/>
    </source>
</evidence>